<evidence type="ECO:0000256" key="2">
    <source>
        <dbReference type="ARBA" id="ARBA00022763"/>
    </source>
</evidence>
<dbReference type="InterPro" id="IPR036890">
    <property type="entry name" value="HATPase_C_sf"/>
</dbReference>
<dbReference type="SUPFAM" id="SSF55874">
    <property type="entry name" value="ATPase domain of HSP90 chaperone/DNA topoisomerase II/histidine kinase"/>
    <property type="match status" value="1"/>
</dbReference>
<dbReference type="InterPro" id="IPR037198">
    <property type="entry name" value="MutL_C_sf"/>
</dbReference>
<evidence type="ECO:0000256" key="3">
    <source>
        <dbReference type="ARBA" id="ARBA00023204"/>
    </source>
</evidence>
<name>A0A6J4R2Y7_9ACTN</name>
<dbReference type="SMART" id="SM00853">
    <property type="entry name" value="MutL_C"/>
    <property type="match status" value="1"/>
</dbReference>
<dbReference type="GO" id="GO:0016887">
    <property type="term" value="F:ATP hydrolysis activity"/>
    <property type="evidence" value="ECO:0007669"/>
    <property type="project" value="InterPro"/>
</dbReference>
<dbReference type="GO" id="GO:0006298">
    <property type="term" value="P:mismatch repair"/>
    <property type="evidence" value="ECO:0007669"/>
    <property type="project" value="UniProtKB-UniRule"/>
</dbReference>
<feature type="domain" description="DNA mismatch repair protein S5" evidence="6">
    <location>
        <begin position="224"/>
        <end position="341"/>
    </location>
</feature>
<feature type="domain" description="MutL C-terminal dimerisation" evidence="5">
    <location>
        <begin position="361"/>
        <end position="489"/>
    </location>
</feature>
<dbReference type="SUPFAM" id="SSF54211">
    <property type="entry name" value="Ribosomal protein S5 domain 2-like"/>
    <property type="match status" value="1"/>
</dbReference>
<dbReference type="InterPro" id="IPR020568">
    <property type="entry name" value="Ribosomal_Su5_D2-typ_SF"/>
</dbReference>
<dbReference type="Gene3D" id="3.30.1370.100">
    <property type="entry name" value="MutL, C-terminal domain, regulatory subdomain"/>
    <property type="match status" value="1"/>
</dbReference>
<dbReference type="GO" id="GO:0032300">
    <property type="term" value="C:mismatch repair complex"/>
    <property type="evidence" value="ECO:0007669"/>
    <property type="project" value="InterPro"/>
</dbReference>
<dbReference type="Pfam" id="PF01119">
    <property type="entry name" value="DNA_mis_repair"/>
    <property type="match status" value="1"/>
</dbReference>
<dbReference type="Pfam" id="PF13589">
    <property type="entry name" value="HATPase_c_3"/>
    <property type="match status" value="1"/>
</dbReference>
<evidence type="ECO:0000313" key="7">
    <source>
        <dbReference type="EMBL" id="CAA9459910.1"/>
    </source>
</evidence>
<organism evidence="7">
    <name type="scientific">uncultured Rubrobacteraceae bacterium</name>
    <dbReference type="NCBI Taxonomy" id="349277"/>
    <lineage>
        <taxon>Bacteria</taxon>
        <taxon>Bacillati</taxon>
        <taxon>Actinomycetota</taxon>
        <taxon>Rubrobacteria</taxon>
        <taxon>Rubrobacterales</taxon>
        <taxon>Rubrobacteraceae</taxon>
        <taxon>environmental samples</taxon>
    </lineage>
</organism>
<dbReference type="AlphaFoldDB" id="A0A6J4R2Y7"/>
<evidence type="ECO:0000256" key="4">
    <source>
        <dbReference type="HAMAP-Rule" id="MF_00149"/>
    </source>
</evidence>
<dbReference type="GO" id="GO:0140664">
    <property type="term" value="F:ATP-dependent DNA damage sensor activity"/>
    <property type="evidence" value="ECO:0007669"/>
    <property type="project" value="InterPro"/>
</dbReference>
<dbReference type="PANTHER" id="PTHR10073">
    <property type="entry name" value="DNA MISMATCH REPAIR PROTEIN MLH, PMS, MUTL"/>
    <property type="match status" value="1"/>
</dbReference>
<dbReference type="HAMAP" id="MF_00149">
    <property type="entry name" value="DNA_mis_repair"/>
    <property type="match status" value="1"/>
</dbReference>
<evidence type="ECO:0000259" key="6">
    <source>
        <dbReference type="SMART" id="SM01340"/>
    </source>
</evidence>
<dbReference type="CDD" id="cd16926">
    <property type="entry name" value="HATPase_MutL-MLH-PMS-like"/>
    <property type="match status" value="1"/>
</dbReference>
<dbReference type="CDD" id="cd00782">
    <property type="entry name" value="MutL_Trans"/>
    <property type="match status" value="1"/>
</dbReference>
<keyword evidence="2 4" id="KW-0227">DNA damage</keyword>
<gene>
    <name evidence="4" type="primary">mutL</name>
    <name evidence="7" type="ORF">AVDCRST_MAG28-3084</name>
</gene>
<reference evidence="7" key="1">
    <citation type="submission" date="2020-02" db="EMBL/GenBank/DDBJ databases">
        <authorList>
            <person name="Meier V. D."/>
        </authorList>
    </citation>
    <scope>NUCLEOTIDE SEQUENCE</scope>
    <source>
        <strain evidence="7">AVDCRST_MAG28</strain>
    </source>
</reference>
<dbReference type="Gene3D" id="3.30.230.10">
    <property type="match status" value="1"/>
</dbReference>
<dbReference type="InterPro" id="IPR002099">
    <property type="entry name" value="MutL/Mlh/PMS"/>
</dbReference>
<dbReference type="Gene3D" id="3.30.565.10">
    <property type="entry name" value="Histidine kinase-like ATPase, C-terminal domain"/>
    <property type="match status" value="1"/>
</dbReference>
<dbReference type="NCBIfam" id="TIGR00585">
    <property type="entry name" value="mutl"/>
    <property type="match status" value="1"/>
</dbReference>
<protein>
    <recommendedName>
        <fullName evidence="4">DNA mismatch repair protein MutL</fullName>
    </recommendedName>
</protein>
<keyword evidence="3 4" id="KW-0234">DNA repair</keyword>
<dbReference type="InterPro" id="IPR014790">
    <property type="entry name" value="MutL_C"/>
</dbReference>
<dbReference type="EMBL" id="CADCVE010000074">
    <property type="protein sequence ID" value="CAA9459910.1"/>
    <property type="molecule type" value="Genomic_DNA"/>
</dbReference>
<comment type="function">
    <text evidence="4">This protein is involved in the repair of mismatches in DNA. It is required for dam-dependent methyl-directed DNA mismatch repair. May act as a 'molecular matchmaker', a protein that promotes the formation of a stable complex between two or more DNA-binding proteins in an ATP-dependent manner without itself being part of a final effector complex.</text>
</comment>
<dbReference type="PROSITE" id="PS00058">
    <property type="entry name" value="DNA_MISMATCH_REPAIR_1"/>
    <property type="match status" value="1"/>
</dbReference>
<proteinExistence type="inferred from homology"/>
<dbReference type="InterPro" id="IPR038973">
    <property type="entry name" value="MutL/Mlh/Pms-like"/>
</dbReference>
<sequence length="532" mass="56296">MKLFPQSISESPAGYGSRVHVLPPDVAHRIAAGEVIERPASAVKELVENALDAGASRVEVEIEGGGVSLLRVRDDGSGMSPDDAERAVGRHATSKISCAEDLAQVLSLGFRGEALHAISSVSALTLTTRTIGETCATRVQVLAGAPPERSPAAHPVGTTVEARGLFMNLPVRRGFLGTERSETNAVTTVVEALALSRPEAGFFLKADGRGLLVLPAAADLRERAAQVHGLSLARSLVPLDEVVGGPVWGLVSPLSVSFPTRRYLHVAVNGRVVHTDSFAPAVAKAYADLLPKGRHPAAFLRLDLGPGEVDVNVHPAKSAVRLRGGRSAYPLVVGAIRSALAPEREEGGAGPALEGDADLRPIGQFAGRCIIAEAGEELIILDQHGAHERILYEKLLKNVHGIPVDLTLPIVVQLPADLAPEVWNFEVEFGALGFRMEPFGVEAVRLLAAPETVTDPEGAFLGALEALAGGEDLAKSLACRGSTKFGESLTREEMVSLLKEWSATEFGEVCPHGRPIVKRVPLTDLLREFGRV</sequence>
<dbReference type="InterPro" id="IPR014762">
    <property type="entry name" value="DNA_mismatch_repair_CS"/>
</dbReference>
<dbReference type="PANTHER" id="PTHR10073:SF12">
    <property type="entry name" value="DNA MISMATCH REPAIR PROTEIN MLH1"/>
    <property type="match status" value="1"/>
</dbReference>
<dbReference type="SUPFAM" id="SSF118116">
    <property type="entry name" value="DNA mismatch repair protein MutL"/>
    <property type="match status" value="1"/>
</dbReference>
<dbReference type="Gene3D" id="3.30.1540.20">
    <property type="entry name" value="MutL, C-terminal domain, dimerisation subdomain"/>
    <property type="match status" value="1"/>
</dbReference>
<dbReference type="Pfam" id="PF08676">
    <property type="entry name" value="MutL_C"/>
    <property type="match status" value="1"/>
</dbReference>
<dbReference type="InterPro" id="IPR013507">
    <property type="entry name" value="DNA_mismatch_S5_2-like"/>
</dbReference>
<dbReference type="GO" id="GO:0030983">
    <property type="term" value="F:mismatched DNA binding"/>
    <property type="evidence" value="ECO:0007669"/>
    <property type="project" value="InterPro"/>
</dbReference>
<dbReference type="InterPro" id="IPR014721">
    <property type="entry name" value="Ribsml_uS5_D2-typ_fold_subgr"/>
</dbReference>
<dbReference type="InterPro" id="IPR042121">
    <property type="entry name" value="MutL_C_regsub"/>
</dbReference>
<evidence type="ECO:0000256" key="1">
    <source>
        <dbReference type="ARBA" id="ARBA00006082"/>
    </source>
</evidence>
<evidence type="ECO:0000259" key="5">
    <source>
        <dbReference type="SMART" id="SM00853"/>
    </source>
</evidence>
<dbReference type="InterPro" id="IPR020667">
    <property type="entry name" value="DNA_mismatch_repair_MutL"/>
</dbReference>
<dbReference type="SMART" id="SM01340">
    <property type="entry name" value="DNA_mis_repair"/>
    <property type="match status" value="1"/>
</dbReference>
<accession>A0A6J4R2Y7</accession>
<dbReference type="InterPro" id="IPR042120">
    <property type="entry name" value="MutL_C_dimsub"/>
</dbReference>
<comment type="similarity">
    <text evidence="1 4">Belongs to the DNA mismatch repair MutL/HexB family.</text>
</comment>
<dbReference type="FunFam" id="3.30.565.10:FF:000003">
    <property type="entry name" value="DNA mismatch repair endonuclease MutL"/>
    <property type="match status" value="1"/>
</dbReference>
<dbReference type="GO" id="GO:0005524">
    <property type="term" value="F:ATP binding"/>
    <property type="evidence" value="ECO:0007669"/>
    <property type="project" value="InterPro"/>
</dbReference>